<evidence type="ECO:0000256" key="11">
    <source>
        <dbReference type="SAM" id="MobiDB-lite"/>
    </source>
</evidence>
<dbReference type="Pfam" id="PF11838">
    <property type="entry name" value="ERAP1_C"/>
    <property type="match status" value="1"/>
</dbReference>
<dbReference type="Pfam" id="PF01433">
    <property type="entry name" value="Peptidase_M1"/>
    <property type="match status" value="1"/>
</dbReference>
<evidence type="ECO:0000256" key="1">
    <source>
        <dbReference type="ARBA" id="ARBA00010136"/>
    </source>
</evidence>
<gene>
    <name evidence="15" type="ORF">OVA965_LOCUS2040</name>
    <name evidence="16" type="ORF">TMI583_LOCUS2040</name>
</gene>
<feature type="region of interest" description="Disordered" evidence="11">
    <location>
        <begin position="412"/>
        <end position="434"/>
    </location>
</feature>
<protein>
    <submittedName>
        <fullName evidence="16">Uncharacterized protein</fullName>
    </submittedName>
</protein>
<evidence type="ECO:0000256" key="10">
    <source>
        <dbReference type="PIRSR" id="PIRSR634016-4"/>
    </source>
</evidence>
<dbReference type="GO" id="GO:0006508">
    <property type="term" value="P:proteolysis"/>
    <property type="evidence" value="ECO:0007669"/>
    <property type="project" value="UniProtKB-KW"/>
</dbReference>
<dbReference type="InterPro" id="IPR014782">
    <property type="entry name" value="Peptidase_M1_dom"/>
</dbReference>
<keyword evidence="4 9" id="KW-0479">Metal-binding</keyword>
<dbReference type="EMBL" id="CAJOBA010000415">
    <property type="protein sequence ID" value="CAF3530310.1"/>
    <property type="molecule type" value="Genomic_DNA"/>
</dbReference>
<evidence type="ECO:0000259" key="14">
    <source>
        <dbReference type="Pfam" id="PF17900"/>
    </source>
</evidence>
<dbReference type="InterPro" id="IPR042097">
    <property type="entry name" value="Aminopeptidase_N-like_N_sf"/>
</dbReference>
<feature type="domain" description="Peptidase M1 membrane alanine aminopeptidase" evidence="12">
    <location>
        <begin position="786"/>
        <end position="994"/>
    </location>
</feature>
<evidence type="ECO:0000256" key="2">
    <source>
        <dbReference type="ARBA" id="ARBA00022438"/>
    </source>
</evidence>
<keyword evidence="3" id="KW-0645">Protease</keyword>
<accession>A0A8S2GKU5</accession>
<dbReference type="GO" id="GO:0042277">
    <property type="term" value="F:peptide binding"/>
    <property type="evidence" value="ECO:0007669"/>
    <property type="project" value="TreeGrafter"/>
</dbReference>
<dbReference type="Gene3D" id="1.25.50.20">
    <property type="match status" value="1"/>
</dbReference>
<sequence>ENFHTQKISSTLRKFIQNDAYLSNVFLSVVDEQFLCTECGYSLHHSVEDVIQVYPSKDLSMAPSKGVSISGFQTDCVCFRCHTSGQTKSVEFRRAADIVAIMLNDLPLKRTLPCLNFSGRYFRLHNMIVFKTDEHKSTMSSYIDCLIRCSESNWQTVNEYGEEITLPDYDKQQSQKAKILSLWKCAESQVMTNIKKITPDLLTTLMNDNQMKDHQTLSSFVTDKSSAKITSTVVIDQIELPTIPNEVTHNIDNINDSQLPNLNDKLTSSLMIEKNNSPINTNLVSPSLLSLSDAQPASPFINYSNISLLNQDPIKELPQALISDDPVQIVVDNNKSDTFSNDNELHFNVSSFDELMKVLSTVKHLQSKQPLFKTTNQEELLTLKNDDMRVTNIYQTPPPLAIVPSIFTSSSAQKSTSKDNNVSKPSEQYLPTIPREKVISSKSSIAIIPQTSSQANDIHSSVNTVQSLFCKRNLNVNQLANHLLWPMLNSAINNEIRQEQQSETVSSKNDFVMMDNKARVERDDDDTDDISLINFINTKHAYFEGIVKIDFVLNKENITQLTLYSSNLIIESDFVRIYSLSSSSIVEWKPTVIVNEKHETVEFNINQYQKTFLLNETYRIEIKFNGQLQTSQLHGFYRSEHPKVEDNDINVQKNYYAITQMSPTHCRRVFPCLDEPSFRTTFDVILNVPQHLLALSNMPILSEKLIETNIKCVQFQRTPIMPTFLLCFIVGQFDILRADPIQLNESATITTTTTSSASITAQDVKTTRKIDLCAYTLPGKANDALFALKCARRALYYFSELFQLNYPLPKLDLITVPDLYYPAMENWGLVTFKEEELLLSDKCSNDIQYRNVCQSITHEIAHQWFGNLVSINWWNDVYVIEGFAKWFEYLATDYCLPEVNVFSEFFYTQYIRYFEYHLNTLHIEPEDIDEKTFSFEGYIYSKGSCLMRMIHLFIGEEAFLTATRYYLRKFQYSTATANDFWLCIEEITHLPIRSCDIELKQVSYCQGYNQKRIACVFEQPTSPDILTDNICSCHVRKNENYSCRRITRSKSDSFTSVISNQLCELNSTNVSSSSIHLKSTTISNGLPRRTTVSNDQFFLKFDHNLNRNHCYDDNECWIIPVTILCYDQKSVAPPTIEKFLIDKQRVVVHLKTTHFKVNATCSGTYRVLYSDDILKNYLQKAIKTNQINEYDRFDIENDLHSLVMGGFSSLVNYLRLLFCYIHETDEETVWKDIESNIIRIATMLEYDQSLIEYYRRYIIDIHKTLYYKLGWTADIGESTSRSRLRSFILIILGTVGYDEDIISEVRRRFLSYMNDPNEPICWPICAIIAHHASENDFINLIKIYVQRDKHDDRLRCLFGLSYVQNPKFIKRTLDLISFAQIRLHERIEAYKGFCLSKVGRDYYRRYIEENWQFFRSNYNDEYLEAIIRETFGYFSTTSEADRIEDFFQKYEQFHEKYNITTTKTSGTTNNHNVNMLILSPLLSITDLSDCSDDLSGCTTTTTSPHPIIPLKLKEVASIIAHTTRTRASVLKRNRHHLLKFFQHEYPKLRVEYCMNNTQSFFETPPEVDLALRVSHTTNGTETITNDTQNGRKRKISITDSQNTVSSVRKVLRLSSTDE</sequence>
<dbReference type="Gene3D" id="1.10.390.10">
    <property type="entry name" value="Neutral Protease Domain 2"/>
    <property type="match status" value="1"/>
</dbReference>
<evidence type="ECO:0000313" key="16">
    <source>
        <dbReference type="EMBL" id="CAF3530310.1"/>
    </source>
</evidence>
<dbReference type="PANTHER" id="PTHR11533:SF174">
    <property type="entry name" value="PUROMYCIN-SENSITIVE AMINOPEPTIDASE-RELATED"/>
    <property type="match status" value="1"/>
</dbReference>
<dbReference type="Pfam" id="PF17900">
    <property type="entry name" value="Peptidase_M1_N"/>
    <property type="match status" value="1"/>
</dbReference>
<dbReference type="FunFam" id="1.10.390.10:FF:000013">
    <property type="entry name" value="Aminopeptidase N"/>
    <property type="match status" value="1"/>
</dbReference>
<dbReference type="GO" id="GO:0043171">
    <property type="term" value="P:peptide catabolic process"/>
    <property type="evidence" value="ECO:0007669"/>
    <property type="project" value="TreeGrafter"/>
</dbReference>
<dbReference type="Proteomes" id="UP000677228">
    <property type="component" value="Unassembled WGS sequence"/>
</dbReference>
<feature type="binding site" evidence="9">
    <location>
        <position position="858"/>
    </location>
    <ligand>
        <name>Zn(2+)</name>
        <dbReference type="ChEBI" id="CHEBI:29105"/>
        <note>catalytic</note>
    </ligand>
</feature>
<dbReference type="InterPro" id="IPR024571">
    <property type="entry name" value="ERAP1-like_C_dom"/>
</dbReference>
<feature type="binding site" evidence="9">
    <location>
        <position position="862"/>
    </location>
    <ligand>
        <name>Zn(2+)</name>
        <dbReference type="ChEBI" id="CHEBI:29105"/>
        <note>catalytic</note>
    </ligand>
</feature>
<organism evidence="16 17">
    <name type="scientific">Didymodactylos carnosus</name>
    <dbReference type="NCBI Taxonomy" id="1234261"/>
    <lineage>
        <taxon>Eukaryota</taxon>
        <taxon>Metazoa</taxon>
        <taxon>Spiralia</taxon>
        <taxon>Gnathifera</taxon>
        <taxon>Rotifera</taxon>
        <taxon>Eurotatoria</taxon>
        <taxon>Bdelloidea</taxon>
        <taxon>Philodinida</taxon>
        <taxon>Philodinidae</taxon>
        <taxon>Didymodactylos</taxon>
    </lineage>
</organism>
<evidence type="ECO:0000256" key="5">
    <source>
        <dbReference type="ARBA" id="ARBA00022801"/>
    </source>
</evidence>
<feature type="non-terminal residue" evidence="16">
    <location>
        <position position="1618"/>
    </location>
</feature>
<dbReference type="GO" id="GO:0008270">
    <property type="term" value="F:zinc ion binding"/>
    <property type="evidence" value="ECO:0007669"/>
    <property type="project" value="InterPro"/>
</dbReference>
<keyword evidence="2" id="KW-0031">Aminopeptidase</keyword>
<dbReference type="Gene3D" id="2.60.40.1730">
    <property type="entry name" value="tricorn interacting facor f3 domain"/>
    <property type="match status" value="1"/>
</dbReference>
<evidence type="ECO:0000256" key="9">
    <source>
        <dbReference type="PIRSR" id="PIRSR634016-3"/>
    </source>
</evidence>
<comment type="caution">
    <text evidence="16">The sequence shown here is derived from an EMBL/GenBank/DDBJ whole genome shotgun (WGS) entry which is preliminary data.</text>
</comment>
<comment type="similarity">
    <text evidence="1">Belongs to the peptidase M1 family.</text>
</comment>
<keyword evidence="7" id="KW-0482">Metalloprotease</keyword>
<name>A0A8S2GKU5_9BILA</name>
<proteinExistence type="inferred from homology"/>
<evidence type="ECO:0000256" key="8">
    <source>
        <dbReference type="PIRSR" id="PIRSR634016-1"/>
    </source>
</evidence>
<evidence type="ECO:0000313" key="17">
    <source>
        <dbReference type="Proteomes" id="UP000682733"/>
    </source>
</evidence>
<feature type="compositionally biased region" description="Polar residues" evidence="11">
    <location>
        <begin position="412"/>
        <end position="426"/>
    </location>
</feature>
<dbReference type="GO" id="GO:0005737">
    <property type="term" value="C:cytoplasm"/>
    <property type="evidence" value="ECO:0007669"/>
    <property type="project" value="TreeGrafter"/>
</dbReference>
<feature type="domain" description="ERAP1-like C-terminal" evidence="13">
    <location>
        <begin position="1155"/>
        <end position="1451"/>
    </location>
</feature>
<dbReference type="PANTHER" id="PTHR11533">
    <property type="entry name" value="PROTEASE M1 ZINC METALLOPROTEASE"/>
    <property type="match status" value="1"/>
</dbReference>
<dbReference type="SUPFAM" id="SSF63737">
    <property type="entry name" value="Leukotriene A4 hydrolase N-terminal domain"/>
    <property type="match status" value="1"/>
</dbReference>
<feature type="site" description="Transition state stabilizer" evidence="10">
    <location>
        <position position="940"/>
    </location>
</feature>
<evidence type="ECO:0000256" key="6">
    <source>
        <dbReference type="ARBA" id="ARBA00022833"/>
    </source>
</evidence>
<dbReference type="EMBL" id="CAJNOK010000415">
    <property type="protein sequence ID" value="CAF0751499.1"/>
    <property type="molecule type" value="Genomic_DNA"/>
</dbReference>
<feature type="active site" description="Proton acceptor" evidence="8">
    <location>
        <position position="859"/>
    </location>
</feature>
<comment type="cofactor">
    <cofactor evidence="9">
        <name>Zn(2+)</name>
        <dbReference type="ChEBI" id="CHEBI:29105"/>
    </cofactor>
    <text evidence="9">Binds 1 zinc ion per subunit.</text>
</comment>
<dbReference type="SUPFAM" id="SSF55486">
    <property type="entry name" value="Metalloproteases ('zincins'), catalytic domain"/>
    <property type="match status" value="1"/>
</dbReference>
<feature type="binding site" evidence="9">
    <location>
        <position position="881"/>
    </location>
    <ligand>
        <name>Zn(2+)</name>
        <dbReference type="ChEBI" id="CHEBI:29105"/>
        <note>catalytic</note>
    </ligand>
</feature>
<dbReference type="Proteomes" id="UP000682733">
    <property type="component" value="Unassembled WGS sequence"/>
</dbReference>
<evidence type="ECO:0000256" key="7">
    <source>
        <dbReference type="ARBA" id="ARBA00023049"/>
    </source>
</evidence>
<dbReference type="GO" id="GO:0005615">
    <property type="term" value="C:extracellular space"/>
    <property type="evidence" value="ECO:0007669"/>
    <property type="project" value="TreeGrafter"/>
</dbReference>
<evidence type="ECO:0000256" key="4">
    <source>
        <dbReference type="ARBA" id="ARBA00022723"/>
    </source>
</evidence>
<dbReference type="GO" id="GO:0070006">
    <property type="term" value="F:metalloaminopeptidase activity"/>
    <property type="evidence" value="ECO:0007669"/>
    <property type="project" value="TreeGrafter"/>
</dbReference>
<evidence type="ECO:0000259" key="12">
    <source>
        <dbReference type="Pfam" id="PF01433"/>
    </source>
</evidence>
<dbReference type="InterPro" id="IPR050344">
    <property type="entry name" value="Peptidase_M1_aminopeptidases"/>
</dbReference>
<dbReference type="InterPro" id="IPR027268">
    <property type="entry name" value="Peptidase_M4/M1_CTD_sf"/>
</dbReference>
<evidence type="ECO:0000313" key="15">
    <source>
        <dbReference type="EMBL" id="CAF0751499.1"/>
    </source>
</evidence>
<keyword evidence="6 9" id="KW-0862">Zinc</keyword>
<evidence type="ECO:0000256" key="3">
    <source>
        <dbReference type="ARBA" id="ARBA00022670"/>
    </source>
</evidence>
<evidence type="ECO:0000259" key="13">
    <source>
        <dbReference type="Pfam" id="PF11838"/>
    </source>
</evidence>
<dbReference type="Gene3D" id="2.60.40.1910">
    <property type="match status" value="1"/>
</dbReference>
<keyword evidence="5" id="KW-0378">Hydrolase</keyword>
<dbReference type="GO" id="GO:0016020">
    <property type="term" value="C:membrane"/>
    <property type="evidence" value="ECO:0007669"/>
    <property type="project" value="TreeGrafter"/>
</dbReference>
<dbReference type="InterPro" id="IPR045357">
    <property type="entry name" value="Aminopeptidase_N-like_N"/>
</dbReference>
<feature type="domain" description="Aminopeptidase N-like N-terminal" evidence="14">
    <location>
        <begin position="536"/>
        <end position="725"/>
    </location>
</feature>
<dbReference type="CDD" id="cd09601">
    <property type="entry name" value="M1_APN-Q_like"/>
    <property type="match status" value="1"/>
</dbReference>
<dbReference type="InterPro" id="IPR034016">
    <property type="entry name" value="M1_APN-typ"/>
</dbReference>
<reference evidence="16" key="1">
    <citation type="submission" date="2021-02" db="EMBL/GenBank/DDBJ databases">
        <authorList>
            <person name="Nowell W R."/>
        </authorList>
    </citation>
    <scope>NUCLEOTIDE SEQUENCE</scope>
</reference>